<name>A0AA38RNJ3_9PEZI</name>
<evidence type="ECO:0000256" key="3">
    <source>
        <dbReference type="ARBA" id="ARBA00022833"/>
    </source>
</evidence>
<dbReference type="AlphaFoldDB" id="A0AA38RNJ3"/>
<dbReference type="InterPro" id="IPR011011">
    <property type="entry name" value="Znf_FYVE_PHD"/>
</dbReference>
<evidence type="ECO:0000313" key="8">
    <source>
        <dbReference type="EMBL" id="KAJ9137321.1"/>
    </source>
</evidence>
<accession>A0AA38RNJ3</accession>
<dbReference type="InterPro" id="IPR001965">
    <property type="entry name" value="Znf_PHD"/>
</dbReference>
<dbReference type="Proteomes" id="UP001174694">
    <property type="component" value="Unassembled WGS sequence"/>
</dbReference>
<keyword evidence="3" id="KW-0862">Zinc</keyword>
<dbReference type="PROSITE" id="PS50016">
    <property type="entry name" value="ZF_PHD_2"/>
    <property type="match status" value="1"/>
</dbReference>
<evidence type="ECO:0000256" key="5">
    <source>
        <dbReference type="SAM" id="Coils"/>
    </source>
</evidence>
<dbReference type="InterPro" id="IPR013083">
    <property type="entry name" value="Znf_RING/FYVE/PHD"/>
</dbReference>
<dbReference type="Pfam" id="PF00628">
    <property type="entry name" value="PHD"/>
    <property type="match status" value="1"/>
</dbReference>
<feature type="compositionally biased region" description="Low complexity" evidence="6">
    <location>
        <begin position="32"/>
        <end position="63"/>
    </location>
</feature>
<sequence>MADQCIVCLENLDTAVPSPQLQSGSSGGAVGSGSEPQPEQAAAAAEPVAASSPNAAASPSSSSTTTGKQAAIDLENGENHDNIAVIQSFHLVQVYDKVGGSLLSTYKVEDKKQVVEFDPQAWLDENQEEEEDSTPCPVCNSADHEDVLLLCDGCDTPYHTHCIGLDSIPRGSWFCMECVDLLGPEIQNSRPSFPGASGRSGRRNDFFPRTLASMRRARNRARSDEWQGAWGQISGAVFDAINLDLDSHDGDDALEEYRRSQQLRERERREYQRWQQRLNIASRLGARDVFERSIQEVVAQPVQRHQAPPSRESREERRAWGALERARECETASPGSRKRKSRSITASPIEPAPEPERRLKRPRTRRVAVHGDAGPSKSPSVPSHQADHAGPSAASASSPPPFAEPPSFLSSLLKEVEMSTPSDDENIRNLFAPNPHTVDPSSPATSPAGSAYNSPRALSITPPPYTNGRSASPTLSLSSHIEPVYPPANYSPTRASGDHSDSEQRSRHNGSPISELRQPRPRRQQPIKLPRSQDASPTRPPLSLEMKENISSIVRSALKPHWKSSQLTPDQYATINRDVSRKLYEEVTDPAAVDDEARKTWEKIATNEVARAVASLKA</sequence>
<feature type="compositionally biased region" description="Basic residues" evidence="6">
    <location>
        <begin position="358"/>
        <end position="368"/>
    </location>
</feature>
<evidence type="ECO:0000259" key="7">
    <source>
        <dbReference type="PROSITE" id="PS50016"/>
    </source>
</evidence>
<keyword evidence="9" id="KW-1185">Reference proteome</keyword>
<evidence type="ECO:0000256" key="6">
    <source>
        <dbReference type="SAM" id="MobiDB-lite"/>
    </source>
</evidence>
<dbReference type="InterPro" id="IPR047157">
    <property type="entry name" value="PHRF1/Atg35"/>
</dbReference>
<feature type="compositionally biased region" description="Polar residues" evidence="6">
    <location>
        <begin position="467"/>
        <end position="479"/>
    </location>
</feature>
<gene>
    <name evidence="8" type="ORF">NKR23_g9233</name>
</gene>
<keyword evidence="2 4" id="KW-0863">Zinc-finger</keyword>
<dbReference type="GO" id="GO:0008270">
    <property type="term" value="F:zinc ion binding"/>
    <property type="evidence" value="ECO:0007669"/>
    <property type="project" value="UniProtKB-KW"/>
</dbReference>
<dbReference type="PROSITE" id="PS01359">
    <property type="entry name" value="ZF_PHD_1"/>
    <property type="match status" value="1"/>
</dbReference>
<evidence type="ECO:0000313" key="9">
    <source>
        <dbReference type="Proteomes" id="UP001174694"/>
    </source>
</evidence>
<dbReference type="InterPro" id="IPR019787">
    <property type="entry name" value="Znf_PHD-finger"/>
</dbReference>
<dbReference type="SUPFAM" id="SSF57903">
    <property type="entry name" value="FYVE/PHD zinc finger"/>
    <property type="match status" value="1"/>
</dbReference>
<comment type="caution">
    <text evidence="8">The sequence shown here is derived from an EMBL/GenBank/DDBJ whole genome shotgun (WGS) entry which is preliminary data.</text>
</comment>
<feature type="domain" description="PHD-type" evidence="7">
    <location>
        <begin position="133"/>
        <end position="181"/>
    </location>
</feature>
<dbReference type="Gene3D" id="3.30.40.10">
    <property type="entry name" value="Zinc/RING finger domain, C3HC4 (zinc finger)"/>
    <property type="match status" value="1"/>
</dbReference>
<evidence type="ECO:0000256" key="4">
    <source>
        <dbReference type="PROSITE-ProRule" id="PRU00146"/>
    </source>
</evidence>
<feature type="compositionally biased region" description="Basic and acidic residues" evidence="6">
    <location>
        <begin position="496"/>
        <end position="506"/>
    </location>
</feature>
<dbReference type="PANTHER" id="PTHR12618">
    <property type="entry name" value="PHD AND RING FINGER DOMAIN-CONTAINING PROTEIN 1"/>
    <property type="match status" value="1"/>
</dbReference>
<feature type="compositionally biased region" description="Basic and acidic residues" evidence="6">
    <location>
        <begin position="311"/>
        <end position="330"/>
    </location>
</feature>
<proteinExistence type="predicted"/>
<protein>
    <submittedName>
        <fullName evidence="8">Phd and ring finger domain protein</fullName>
    </submittedName>
</protein>
<feature type="coiled-coil region" evidence="5">
    <location>
        <begin position="257"/>
        <end position="284"/>
    </location>
</feature>
<dbReference type="SMART" id="SM00249">
    <property type="entry name" value="PHD"/>
    <property type="match status" value="1"/>
</dbReference>
<feature type="compositionally biased region" description="Low complexity" evidence="6">
    <location>
        <begin position="440"/>
        <end position="451"/>
    </location>
</feature>
<feature type="region of interest" description="Disordered" evidence="6">
    <location>
        <begin position="17"/>
        <end position="68"/>
    </location>
</feature>
<keyword evidence="1" id="KW-0479">Metal-binding</keyword>
<dbReference type="PANTHER" id="PTHR12618:SF20">
    <property type="entry name" value="PHD AND RING FINGER DOMAIN-CONTAINING PROTEIN 1"/>
    <property type="match status" value="1"/>
</dbReference>
<keyword evidence="5" id="KW-0175">Coiled coil</keyword>
<organism evidence="8 9">
    <name type="scientific">Pleurostoma richardsiae</name>
    <dbReference type="NCBI Taxonomy" id="41990"/>
    <lineage>
        <taxon>Eukaryota</taxon>
        <taxon>Fungi</taxon>
        <taxon>Dikarya</taxon>
        <taxon>Ascomycota</taxon>
        <taxon>Pezizomycotina</taxon>
        <taxon>Sordariomycetes</taxon>
        <taxon>Sordariomycetidae</taxon>
        <taxon>Calosphaeriales</taxon>
        <taxon>Pleurostomataceae</taxon>
        <taxon>Pleurostoma</taxon>
    </lineage>
</organism>
<evidence type="ECO:0000256" key="2">
    <source>
        <dbReference type="ARBA" id="ARBA00022771"/>
    </source>
</evidence>
<reference evidence="8" key="1">
    <citation type="submission" date="2022-07" db="EMBL/GenBank/DDBJ databases">
        <title>Fungi with potential for degradation of polypropylene.</title>
        <authorList>
            <person name="Gostincar C."/>
        </authorList>
    </citation>
    <scope>NUCLEOTIDE SEQUENCE</scope>
    <source>
        <strain evidence="8">EXF-13308</strain>
    </source>
</reference>
<evidence type="ECO:0000256" key="1">
    <source>
        <dbReference type="ARBA" id="ARBA00022723"/>
    </source>
</evidence>
<feature type="region of interest" description="Disordered" evidence="6">
    <location>
        <begin position="300"/>
        <end position="548"/>
    </location>
</feature>
<dbReference type="EMBL" id="JANBVO010000035">
    <property type="protein sequence ID" value="KAJ9137321.1"/>
    <property type="molecule type" value="Genomic_DNA"/>
</dbReference>
<dbReference type="InterPro" id="IPR019786">
    <property type="entry name" value="Zinc_finger_PHD-type_CS"/>
</dbReference>